<feature type="region of interest" description="Disordered" evidence="1">
    <location>
        <begin position="36"/>
        <end position="148"/>
    </location>
</feature>
<dbReference type="AlphaFoldDB" id="A0A6J4HDA3"/>
<feature type="compositionally biased region" description="Low complexity" evidence="1">
    <location>
        <begin position="98"/>
        <end position="114"/>
    </location>
</feature>
<evidence type="ECO:0000256" key="1">
    <source>
        <dbReference type="SAM" id="MobiDB-lite"/>
    </source>
</evidence>
<sequence>MTTTASAARGSPSARCTVPSASIAVTVARSGVTAAVRKAPAATRSSTPPAGSWRAPWRSTRWTAPAADIASAQAGTRGPETTRRSAPTSVRPARTDHSSQSSEARRASATRAGSPWATRKMRVSPTDRAPIGGPVSRQRTAAPAARSM</sequence>
<evidence type="ECO:0000313" key="2">
    <source>
        <dbReference type="EMBL" id="CAA9220400.1"/>
    </source>
</evidence>
<feature type="compositionally biased region" description="Low complexity" evidence="1">
    <location>
        <begin position="39"/>
        <end position="50"/>
    </location>
</feature>
<proteinExistence type="predicted"/>
<protein>
    <submittedName>
        <fullName evidence="2">Uncharacterized protein</fullName>
    </submittedName>
</protein>
<dbReference type="EMBL" id="CADCTH010000074">
    <property type="protein sequence ID" value="CAA9220400.1"/>
    <property type="molecule type" value="Genomic_DNA"/>
</dbReference>
<reference evidence="2" key="1">
    <citation type="submission" date="2020-02" db="EMBL/GenBank/DDBJ databases">
        <authorList>
            <person name="Meier V. D."/>
        </authorList>
    </citation>
    <scope>NUCLEOTIDE SEQUENCE</scope>
    <source>
        <strain evidence="2">AVDCRST_MAG54</strain>
    </source>
</reference>
<gene>
    <name evidence="2" type="ORF">AVDCRST_MAG54-542</name>
</gene>
<name>A0A6J4HDA3_9PSEU</name>
<accession>A0A6J4HDA3</accession>
<organism evidence="2">
    <name type="scientific">uncultured Actinomycetospora sp</name>
    <dbReference type="NCBI Taxonomy" id="1135996"/>
    <lineage>
        <taxon>Bacteria</taxon>
        <taxon>Bacillati</taxon>
        <taxon>Actinomycetota</taxon>
        <taxon>Actinomycetes</taxon>
        <taxon>Pseudonocardiales</taxon>
        <taxon>Pseudonocardiaceae</taxon>
        <taxon>Actinomycetospora</taxon>
        <taxon>environmental samples</taxon>
    </lineage>
</organism>